<evidence type="ECO:0000259" key="1">
    <source>
        <dbReference type="Pfam" id="PF24719"/>
    </source>
</evidence>
<evidence type="ECO:0000313" key="2">
    <source>
        <dbReference type="EMBL" id="ADN56717.1"/>
    </source>
</evidence>
<dbReference type="eggNOG" id="ENOG50335IX">
    <property type="taxonomic scope" value="Bacteria"/>
</dbReference>
<name>E1T9S1_BURSG</name>
<dbReference type="Pfam" id="PF24719">
    <property type="entry name" value="Imm33-like"/>
    <property type="match status" value="1"/>
</dbReference>
<dbReference type="KEGG" id="bgf:BC1003_0726"/>
<proteinExistence type="predicted"/>
<gene>
    <name evidence="2" type="ordered locus">BC1003_0726</name>
</gene>
<dbReference type="AlphaFoldDB" id="E1T9S1"/>
<feature type="domain" description="Imm33-like" evidence="1">
    <location>
        <begin position="97"/>
        <end position="188"/>
    </location>
</feature>
<sequence>MTDYRTNLRTAYGHPDIVVSVDPEFDVGTEWLLGFFETEVRRGLVFESGQTVQIGWMVSMLKGNHDVDLEVWEPGFDAMPVNWVRGVNKTLRHLLLQREVCAQLGVEPDFPSLRQSGVVSAGYGTGGSFVMARQEPSGNDSGWVLVAPEDANVDGKRCSLFEAALRNSRLIPFLGLPAGSQVAYSNAKIRVSRDETTVASDSNEFLRRLHASRT</sequence>
<accession>E1T9S1</accession>
<dbReference type="OrthoDB" id="7063432at2"/>
<dbReference type="EMBL" id="CP002217">
    <property type="protein sequence ID" value="ADN56717.1"/>
    <property type="molecule type" value="Genomic_DNA"/>
</dbReference>
<organism evidence="2">
    <name type="scientific">Burkholderia sp. (strain CCGE1003)</name>
    <dbReference type="NCBI Taxonomy" id="640512"/>
    <lineage>
        <taxon>Bacteria</taxon>
        <taxon>Pseudomonadati</taxon>
        <taxon>Pseudomonadota</taxon>
        <taxon>Betaproteobacteria</taxon>
        <taxon>Burkholderiales</taxon>
        <taxon>Burkholderiaceae</taxon>
        <taxon>Burkholderia</taxon>
    </lineage>
</organism>
<reference evidence="2" key="1">
    <citation type="submission" date="2010-09" db="EMBL/GenBank/DDBJ databases">
        <title>Complete sequence of chromosome1 of Burkholderia sp. CCGE1003.</title>
        <authorList>
            <consortium name="US DOE Joint Genome Institute"/>
            <person name="Lucas S."/>
            <person name="Copeland A."/>
            <person name="Lapidus A."/>
            <person name="Cheng J.-F."/>
            <person name="Bruce D."/>
            <person name="Goodwin L."/>
            <person name="Pitluck S."/>
            <person name="Daligault H."/>
            <person name="Davenport K."/>
            <person name="Detter J.C."/>
            <person name="Han C."/>
            <person name="Tapia R."/>
            <person name="Land M."/>
            <person name="Hauser L."/>
            <person name="Jeffries C."/>
            <person name="Kyrpides N."/>
            <person name="Ivanova N."/>
            <person name="Ovchinnikova G."/>
            <person name="Martinez-Romero E."/>
            <person name="Rogel M.A."/>
            <person name="Auchtung J."/>
            <person name="Tiedje J.M."/>
            <person name="Woyke T."/>
        </authorList>
    </citation>
    <scope>NUCLEOTIDE SEQUENCE</scope>
    <source>
        <strain evidence="2">CCGE1003</strain>
    </source>
</reference>
<protein>
    <recommendedName>
        <fullName evidence="1">Imm33-like domain-containing protein</fullName>
    </recommendedName>
</protein>
<dbReference type="InterPro" id="IPR056509">
    <property type="entry name" value="Imm33-like"/>
</dbReference>
<dbReference type="HOGENOM" id="CLU_1286797_0_0_4"/>